<dbReference type="InterPro" id="IPR009737">
    <property type="entry name" value="Aim32/Apd1-like"/>
</dbReference>
<feature type="region of interest" description="Disordered" evidence="1">
    <location>
        <begin position="254"/>
        <end position="273"/>
    </location>
</feature>
<evidence type="ECO:0000256" key="1">
    <source>
        <dbReference type="SAM" id="MobiDB-lite"/>
    </source>
</evidence>
<gene>
    <name evidence="2" type="ORF">SALB_06829</name>
</gene>
<dbReference type="PANTHER" id="PTHR31902:SF22">
    <property type="entry name" value="SLL1203 PROTEIN"/>
    <property type="match status" value="1"/>
</dbReference>
<dbReference type="AlphaFoldDB" id="A0A401R8U8"/>
<evidence type="ECO:0000313" key="3">
    <source>
        <dbReference type="Proteomes" id="UP000288351"/>
    </source>
</evidence>
<dbReference type="PIRSF" id="PIRSF035042">
    <property type="entry name" value="UCP035042_thirdx"/>
    <property type="match status" value="1"/>
</dbReference>
<dbReference type="Proteomes" id="UP000288351">
    <property type="component" value="Unassembled WGS sequence"/>
</dbReference>
<organism evidence="2 3">
    <name type="scientific">Streptomyces noursei</name>
    <name type="common">Streptomyces albulus</name>
    <dbReference type="NCBI Taxonomy" id="1971"/>
    <lineage>
        <taxon>Bacteria</taxon>
        <taxon>Bacillati</taxon>
        <taxon>Actinomycetota</taxon>
        <taxon>Actinomycetes</taxon>
        <taxon>Kitasatosporales</taxon>
        <taxon>Streptomycetaceae</taxon>
        <taxon>Streptomyces</taxon>
    </lineage>
</organism>
<dbReference type="CDD" id="cd03062">
    <property type="entry name" value="TRX_Fd_Sucrase"/>
    <property type="match status" value="1"/>
</dbReference>
<evidence type="ECO:0000313" key="2">
    <source>
        <dbReference type="EMBL" id="GCB94034.1"/>
    </source>
</evidence>
<dbReference type="SUPFAM" id="SSF52833">
    <property type="entry name" value="Thioredoxin-like"/>
    <property type="match status" value="1"/>
</dbReference>
<protein>
    <submittedName>
        <fullName evidence="2">Sucrase ferredoxin</fullName>
    </submittedName>
</protein>
<sequence>MELRVRLTFVSTCTSASLDAAEPLAGTAATARTWLLIEQTGPWGAKALTDSHFDPDLGGALEAAADGTGVRVALIRRPGRHADLHGAPRRRLFLAHTAPGHSWIRTTTVTDVRAPLGLDFSAAGAGDHRGLWEPYTGEPVVLVCTNGKRDRCCALFGRPLAARLAAEGCVTWEVTHIGGHRFSPTLFILPYGYAYGRVSAELVENVVEAARGGLVALDQCRGRSTWDRPAQAADLAVRELLREWRADALDVVGTDSVRPEPGDADGEPPVAGATAGSVRSWAITVAHTDGRAWRVVIDQRTDGAPAPASCGAPLGPPTRMAVASITALPGRAAAGVPLVPARPPR</sequence>
<name>A0A401R8U8_STRNR</name>
<dbReference type="InterPro" id="IPR010350">
    <property type="entry name" value="Aim32/Apd1-like_bac"/>
</dbReference>
<dbReference type="Pfam" id="PF06999">
    <property type="entry name" value="Suc_Fer-like"/>
    <property type="match status" value="1"/>
</dbReference>
<dbReference type="EMBL" id="BHXC01000007">
    <property type="protein sequence ID" value="GCB94034.1"/>
    <property type="molecule type" value="Genomic_DNA"/>
</dbReference>
<comment type="caution">
    <text evidence="2">The sequence shown here is derived from an EMBL/GenBank/DDBJ whole genome shotgun (WGS) entry which is preliminary data.</text>
</comment>
<dbReference type="InterPro" id="IPR036249">
    <property type="entry name" value="Thioredoxin-like_sf"/>
</dbReference>
<dbReference type="PANTHER" id="PTHR31902">
    <property type="entry name" value="ACTIN PATCHES DISTAL PROTEIN 1"/>
    <property type="match status" value="1"/>
</dbReference>
<accession>A0A401R8U8</accession>
<proteinExistence type="predicted"/>
<reference evidence="2 3" key="1">
    <citation type="journal article" date="2019" name="Microbiol. Resour. Announc.">
        <title>Draft Genome Sequence of the Most Traditional epsilon-Poly-l-Lysine Producer, Streptomyces albulus NBRC14147.</title>
        <authorList>
            <person name="Yamanaka K."/>
            <person name="Hamano Y."/>
        </authorList>
    </citation>
    <scope>NUCLEOTIDE SEQUENCE [LARGE SCALE GENOMIC DNA]</scope>
    <source>
        <strain evidence="2 3">NBRC 14147</strain>
    </source>
</reference>